<feature type="region of interest" description="Disordered" evidence="1">
    <location>
        <begin position="176"/>
        <end position="238"/>
    </location>
</feature>
<dbReference type="RefSeq" id="XP_008085097.1">
    <property type="nucleotide sequence ID" value="XM_008086906.1"/>
</dbReference>
<dbReference type="PANTHER" id="PTHR16291:SF0">
    <property type="entry name" value="NUCLEAR CAP-BINDING PROTEIN SUBUNIT 3"/>
    <property type="match status" value="1"/>
</dbReference>
<feature type="region of interest" description="Disordered" evidence="1">
    <location>
        <begin position="256"/>
        <end position="337"/>
    </location>
</feature>
<dbReference type="GeneID" id="19463584"/>
<dbReference type="OMA" id="TFEASMY"/>
<evidence type="ECO:0000313" key="3">
    <source>
        <dbReference type="Proteomes" id="UP000016922"/>
    </source>
</evidence>
<protein>
    <recommendedName>
        <fullName evidence="4">Nuclear cap-binding protein subunit 3</fullName>
    </recommendedName>
</protein>
<dbReference type="GO" id="GO:0003729">
    <property type="term" value="F:mRNA binding"/>
    <property type="evidence" value="ECO:0007669"/>
    <property type="project" value="InterPro"/>
</dbReference>
<sequence>MATDMDIEMDIDVGFTVEDHGIPEIDILPDAGVTASSPHLRIESFSANQTSQPQLNGETPILNAPGEQHDSASLELAPNKVHIRGLDNLTTKDIRTFATEHYVENSPEHIEWIDDTSANLVYESEEVALQALQALVQSEITDIASASSLQTFAARPFADHPNTSLEVRRAVVGDRKAPRARDRSRFYLLNPQHDPAERRKRGGGGGGRRYRDRDDGGYRSQRYDDREQESRLKGDEAAGFDASLYDDDADALARRSARNHPGSISDSDSGGRRVRFRGTAGKELFPSSTGERGSGRLRDRSASPLRDDDRSGSRDSYNQGRRSGQRKPSAAAASDNRLRAQRIKADMRATAPKELFPQKDQRSGVFDAADETADLFANTMPVPFVDGSADRQTSTQPNGKWDIITGYSIRGVSKAPTAQGFSIKGAASGGQVKELFPAHFGDNAGKELFGLEGRGRRRQKAEDLFY</sequence>
<dbReference type="KEGG" id="glz:GLAREA_04529"/>
<feature type="compositionally biased region" description="Basic and acidic residues" evidence="1">
    <location>
        <begin position="293"/>
        <end position="313"/>
    </location>
</feature>
<gene>
    <name evidence="2" type="ORF">GLAREA_04529</name>
</gene>
<dbReference type="EMBL" id="KE145369">
    <property type="protein sequence ID" value="EPE27738.1"/>
    <property type="molecule type" value="Genomic_DNA"/>
</dbReference>
<organism evidence="2 3">
    <name type="scientific">Glarea lozoyensis (strain ATCC 20868 / MF5171)</name>
    <dbReference type="NCBI Taxonomy" id="1116229"/>
    <lineage>
        <taxon>Eukaryota</taxon>
        <taxon>Fungi</taxon>
        <taxon>Dikarya</taxon>
        <taxon>Ascomycota</taxon>
        <taxon>Pezizomycotina</taxon>
        <taxon>Leotiomycetes</taxon>
        <taxon>Helotiales</taxon>
        <taxon>Helotiaceae</taxon>
        <taxon>Glarea</taxon>
    </lineage>
</organism>
<evidence type="ECO:0000256" key="1">
    <source>
        <dbReference type="SAM" id="MobiDB-lite"/>
    </source>
</evidence>
<evidence type="ECO:0000313" key="2">
    <source>
        <dbReference type="EMBL" id="EPE27738.1"/>
    </source>
</evidence>
<dbReference type="Proteomes" id="UP000016922">
    <property type="component" value="Unassembled WGS sequence"/>
</dbReference>
<proteinExistence type="predicted"/>
<accession>S3DMK7</accession>
<dbReference type="Pfam" id="PF10309">
    <property type="entry name" value="NCBP3"/>
    <property type="match status" value="1"/>
</dbReference>
<dbReference type="AlphaFoldDB" id="S3DMK7"/>
<reference evidence="2 3" key="1">
    <citation type="journal article" date="2013" name="BMC Genomics">
        <title>Genomics-driven discovery of the pneumocandin biosynthetic gene cluster in the fungus Glarea lozoyensis.</title>
        <authorList>
            <person name="Chen L."/>
            <person name="Yue Q."/>
            <person name="Zhang X."/>
            <person name="Xiang M."/>
            <person name="Wang C."/>
            <person name="Li S."/>
            <person name="Che Y."/>
            <person name="Ortiz-Lopez F.J."/>
            <person name="Bills G.F."/>
            <person name="Liu X."/>
            <person name="An Z."/>
        </authorList>
    </citation>
    <scope>NUCLEOTIDE SEQUENCE [LARGE SCALE GENOMIC DNA]</scope>
    <source>
        <strain evidence="3">ATCC 20868 / MF5171</strain>
    </source>
</reference>
<dbReference type="PANTHER" id="PTHR16291">
    <property type="entry name" value="NUCLEAR CAP-BINDING PROTEIN SUBUNIT 3"/>
    <property type="match status" value="1"/>
</dbReference>
<name>S3DMK7_GLAL2</name>
<feature type="compositionally biased region" description="Basic and acidic residues" evidence="1">
    <location>
        <begin position="176"/>
        <end position="185"/>
    </location>
</feature>
<dbReference type="GO" id="GO:0000340">
    <property type="term" value="F:RNA 7-methylguanosine cap binding"/>
    <property type="evidence" value="ECO:0007669"/>
    <property type="project" value="InterPro"/>
</dbReference>
<evidence type="ECO:0008006" key="4">
    <source>
        <dbReference type="Google" id="ProtNLM"/>
    </source>
</evidence>
<dbReference type="OrthoDB" id="422106at2759"/>
<keyword evidence="3" id="KW-1185">Reference proteome</keyword>
<feature type="compositionally biased region" description="Basic and acidic residues" evidence="1">
    <location>
        <begin position="209"/>
        <end position="236"/>
    </location>
</feature>
<dbReference type="HOGENOM" id="CLU_030082_0_0_1"/>
<dbReference type="InterPro" id="IPR019416">
    <property type="entry name" value="NCBP3"/>
</dbReference>
<dbReference type="GO" id="GO:0005634">
    <property type="term" value="C:nucleus"/>
    <property type="evidence" value="ECO:0007669"/>
    <property type="project" value="TreeGrafter"/>
</dbReference>
<dbReference type="eggNOG" id="ENOG502S34X">
    <property type="taxonomic scope" value="Eukaryota"/>
</dbReference>